<feature type="region of interest" description="Disordered" evidence="1">
    <location>
        <begin position="382"/>
        <end position="471"/>
    </location>
</feature>
<comment type="caution">
    <text evidence="2">The sequence shown here is derived from an EMBL/GenBank/DDBJ whole genome shotgun (WGS) entry which is preliminary data.</text>
</comment>
<feature type="compositionally biased region" description="Polar residues" evidence="1">
    <location>
        <begin position="440"/>
        <end position="451"/>
    </location>
</feature>
<dbReference type="Proteomes" id="UP001295684">
    <property type="component" value="Unassembled WGS sequence"/>
</dbReference>
<keyword evidence="3" id="KW-1185">Reference proteome</keyword>
<feature type="compositionally biased region" description="Polar residues" evidence="1">
    <location>
        <begin position="461"/>
        <end position="470"/>
    </location>
</feature>
<organism evidence="2 3">
    <name type="scientific">Euplotes crassus</name>
    <dbReference type="NCBI Taxonomy" id="5936"/>
    <lineage>
        <taxon>Eukaryota</taxon>
        <taxon>Sar</taxon>
        <taxon>Alveolata</taxon>
        <taxon>Ciliophora</taxon>
        <taxon>Intramacronucleata</taxon>
        <taxon>Spirotrichea</taxon>
        <taxon>Hypotrichia</taxon>
        <taxon>Euplotida</taxon>
        <taxon>Euplotidae</taxon>
        <taxon>Moneuplotes</taxon>
    </lineage>
</organism>
<feature type="compositionally biased region" description="Polar residues" evidence="1">
    <location>
        <begin position="227"/>
        <end position="243"/>
    </location>
</feature>
<proteinExistence type="predicted"/>
<protein>
    <submittedName>
        <fullName evidence="2">Uncharacterized protein</fullName>
    </submittedName>
</protein>
<dbReference type="AlphaFoldDB" id="A0AAD1UDD6"/>
<reference evidence="2" key="1">
    <citation type="submission" date="2023-07" db="EMBL/GenBank/DDBJ databases">
        <authorList>
            <consortium name="AG Swart"/>
            <person name="Singh M."/>
            <person name="Singh A."/>
            <person name="Seah K."/>
            <person name="Emmerich C."/>
        </authorList>
    </citation>
    <scope>NUCLEOTIDE SEQUENCE</scope>
    <source>
        <strain evidence="2">DP1</strain>
    </source>
</reference>
<sequence length="501" mass="57273">MDFMTRFKGKVSTIGKDGEMGLVAGTSQTNMYPQNSNVTVMTNIDNARNSQVNYNKKKPQAPQTQYGPYTNGAMGGEMFPMNGGDSSKFEIMSDGAHPKYRAPATMQEFQHSNHESINDSLSDNYGARGAPSYHKMKNKLNSIRKQNTSNVVNNVLGSNKINKPSKASAGRNKSVDEEIETGNEALDQEEKPVNKTNRNIRERREEVKKDKIKSKSQYRHPRPPLPVNTNHNISNAIQKNGNSKTKRTEGKYNTDIEDVQRQSMIPRLSKASAERVPQPKKYIPESEYAPESSAKKPQMRRSHSFLQNKSRKVNPEASKAHNSRKIANSAAKAMVDGKAESRRSVNYKPYTLREYKDMFDKADDFVTKVRGGLGANIGNEKWQKEHEKRQRMKEFASKMKQQSHLGSDSIRRTSQTQNVDNREKSKRDIGIEYSKGISKPMNQRLENQPANVDNYEDHNPMYNNEYSYQHPQYDKIEELEENDDHFSSEIDKLKQMFDRNN</sequence>
<dbReference type="Pfam" id="PF15261">
    <property type="entry name" value="JHY"/>
    <property type="match status" value="1"/>
</dbReference>
<feature type="compositionally biased region" description="Basic and acidic residues" evidence="1">
    <location>
        <begin position="382"/>
        <end position="397"/>
    </location>
</feature>
<feature type="region of interest" description="Disordered" evidence="1">
    <location>
        <begin position="153"/>
        <end position="325"/>
    </location>
</feature>
<evidence type="ECO:0000313" key="3">
    <source>
        <dbReference type="Proteomes" id="UP001295684"/>
    </source>
</evidence>
<feature type="compositionally biased region" description="Polar residues" evidence="1">
    <location>
        <begin position="153"/>
        <end position="162"/>
    </location>
</feature>
<gene>
    <name evidence="2" type="ORF">ECRASSUSDP1_LOCUS7210</name>
</gene>
<dbReference type="InterPro" id="IPR027968">
    <property type="entry name" value="JHY"/>
</dbReference>
<feature type="compositionally biased region" description="Polar residues" evidence="1">
    <location>
        <begin position="399"/>
        <end position="419"/>
    </location>
</feature>
<accession>A0AAD1UDD6</accession>
<name>A0AAD1UDD6_EUPCR</name>
<evidence type="ECO:0000256" key="1">
    <source>
        <dbReference type="SAM" id="MobiDB-lite"/>
    </source>
</evidence>
<feature type="compositionally biased region" description="Basic residues" evidence="1">
    <location>
        <begin position="210"/>
        <end position="222"/>
    </location>
</feature>
<feature type="compositionally biased region" description="Basic and acidic residues" evidence="1">
    <location>
        <begin position="420"/>
        <end position="430"/>
    </location>
</feature>
<feature type="compositionally biased region" description="Basic and acidic residues" evidence="1">
    <location>
        <begin position="246"/>
        <end position="260"/>
    </location>
</feature>
<dbReference type="EMBL" id="CAMPGE010007017">
    <property type="protein sequence ID" value="CAI2365941.1"/>
    <property type="molecule type" value="Genomic_DNA"/>
</dbReference>
<feature type="compositionally biased region" description="Basic and acidic residues" evidence="1">
    <location>
        <begin position="188"/>
        <end position="209"/>
    </location>
</feature>
<evidence type="ECO:0000313" key="2">
    <source>
        <dbReference type="EMBL" id="CAI2365941.1"/>
    </source>
</evidence>